<evidence type="ECO:0000256" key="2">
    <source>
        <dbReference type="ARBA" id="ARBA00004123"/>
    </source>
</evidence>
<dbReference type="Pfam" id="PF09649">
    <property type="entry name" value="CHZ"/>
    <property type="match status" value="1"/>
</dbReference>
<evidence type="ECO:0000259" key="7">
    <source>
        <dbReference type="Pfam" id="PF09649"/>
    </source>
</evidence>
<protein>
    <recommendedName>
        <fullName evidence="7">Histone chaperone domain-containing protein</fullName>
    </recommendedName>
</protein>
<evidence type="ECO:0000256" key="1">
    <source>
        <dbReference type="ARBA" id="ARBA00002212"/>
    </source>
</evidence>
<accession>A0A0W4ZNV0</accession>
<dbReference type="GeneID" id="28940507"/>
<dbReference type="VEuPathDB" id="FungiDB:T551_01989"/>
<evidence type="ECO:0000256" key="5">
    <source>
        <dbReference type="ARBA" id="ARBA00023242"/>
    </source>
</evidence>
<comment type="similarity">
    <text evidence="3">Belongs to the CHZ1 family.</text>
</comment>
<feature type="region of interest" description="Disordered" evidence="6">
    <location>
        <begin position="1"/>
        <end position="76"/>
    </location>
</feature>
<keyword evidence="4" id="KW-0143">Chaperone</keyword>
<feature type="compositionally biased region" description="Acidic residues" evidence="6">
    <location>
        <begin position="35"/>
        <end position="74"/>
    </location>
</feature>
<dbReference type="EMBL" id="LFWA01000008">
    <property type="protein sequence ID" value="KTW30045.1"/>
    <property type="molecule type" value="Genomic_DNA"/>
</dbReference>
<evidence type="ECO:0000256" key="4">
    <source>
        <dbReference type="ARBA" id="ARBA00023186"/>
    </source>
</evidence>
<comment type="function">
    <text evidence="1">Forms a chaperone-bound H2A.Z-H2B complex that acts as a source for SWR1 complex-dependent H2A to H2A.Z histone replacement in chromatin.</text>
</comment>
<evidence type="ECO:0000256" key="3">
    <source>
        <dbReference type="ARBA" id="ARBA00008057"/>
    </source>
</evidence>
<sequence>MQETVKSHCEKYDELKKKEKVTETAIPSKLQEERKEEEEEDDDLEEESSDEDLDGENDLEDLDEEDVTDDDMAEIDPSNIIGFSRTFGKRVDYLKEADNDDILDDDEDDEDFDAPLDDV</sequence>
<dbReference type="Proteomes" id="UP000053447">
    <property type="component" value="Unassembled WGS sequence"/>
</dbReference>
<gene>
    <name evidence="8" type="ORF">T551_01989</name>
</gene>
<dbReference type="InterPro" id="IPR019098">
    <property type="entry name" value="Histone_chaperone_domain_CHZ"/>
</dbReference>
<keyword evidence="5" id="KW-0539">Nucleus</keyword>
<dbReference type="AlphaFoldDB" id="A0A0W4ZNV0"/>
<name>A0A0W4ZNV0_PNEJ7</name>
<feature type="compositionally biased region" description="Basic and acidic residues" evidence="6">
    <location>
        <begin position="1"/>
        <end position="22"/>
    </location>
</feature>
<evidence type="ECO:0000313" key="9">
    <source>
        <dbReference type="Proteomes" id="UP000053447"/>
    </source>
</evidence>
<comment type="subcellular location">
    <subcellularLocation>
        <location evidence="2">Nucleus</location>
    </subcellularLocation>
</comment>
<organism evidence="8 9">
    <name type="scientific">Pneumocystis jirovecii (strain RU7)</name>
    <name type="common">Human pneumocystis pneumonia agent</name>
    <dbReference type="NCBI Taxonomy" id="1408657"/>
    <lineage>
        <taxon>Eukaryota</taxon>
        <taxon>Fungi</taxon>
        <taxon>Dikarya</taxon>
        <taxon>Ascomycota</taxon>
        <taxon>Taphrinomycotina</taxon>
        <taxon>Pneumocystomycetes</taxon>
        <taxon>Pneumocystaceae</taxon>
        <taxon>Pneumocystis</taxon>
    </lineage>
</organism>
<dbReference type="RefSeq" id="XP_018229606.1">
    <property type="nucleotide sequence ID" value="XM_018374252.1"/>
</dbReference>
<dbReference type="GO" id="GO:0005634">
    <property type="term" value="C:nucleus"/>
    <property type="evidence" value="ECO:0007669"/>
    <property type="project" value="UniProtKB-SubCell"/>
</dbReference>
<feature type="region of interest" description="Disordered" evidence="6">
    <location>
        <begin position="98"/>
        <end position="119"/>
    </location>
</feature>
<reference evidence="9" key="1">
    <citation type="journal article" date="2016" name="Nat. Commun.">
        <title>Genome analysis of three Pneumocystis species reveals adaptation mechanisms to life exclusively in mammalian hosts.</title>
        <authorList>
            <person name="Ma L."/>
            <person name="Chen Z."/>
            <person name="Huang D.W."/>
            <person name="Kutty G."/>
            <person name="Ishihara M."/>
            <person name="Wang H."/>
            <person name="Abouelleil A."/>
            <person name="Bishop L."/>
            <person name="Davey E."/>
            <person name="Deng R."/>
            <person name="Deng X."/>
            <person name="Fan L."/>
            <person name="Fantoni G."/>
            <person name="Fitzgerald M."/>
            <person name="Gogineni E."/>
            <person name="Goldberg J.M."/>
            <person name="Handley G."/>
            <person name="Hu X."/>
            <person name="Huber C."/>
            <person name="Jiao X."/>
            <person name="Jones K."/>
            <person name="Levin J.Z."/>
            <person name="Liu Y."/>
            <person name="Macdonald P."/>
            <person name="Melnikov A."/>
            <person name="Raley C."/>
            <person name="Sassi M."/>
            <person name="Sherman B.T."/>
            <person name="Song X."/>
            <person name="Sykes S."/>
            <person name="Tran B."/>
            <person name="Walsh L."/>
            <person name="Xia Y."/>
            <person name="Yang J."/>
            <person name="Young S."/>
            <person name="Zeng Q."/>
            <person name="Zheng X."/>
            <person name="Stephens R."/>
            <person name="Nusbaum C."/>
            <person name="Birren B.W."/>
            <person name="Azadi P."/>
            <person name="Lempicki R.A."/>
            <person name="Cuomo C.A."/>
            <person name="Kovacs J.A."/>
        </authorList>
    </citation>
    <scope>NUCLEOTIDE SEQUENCE [LARGE SCALE GENOMIC DNA]</scope>
    <source>
        <strain evidence="9">RU7</strain>
    </source>
</reference>
<feature type="domain" description="Histone chaperone" evidence="7">
    <location>
        <begin position="69"/>
        <end position="97"/>
    </location>
</feature>
<evidence type="ECO:0000256" key="6">
    <source>
        <dbReference type="SAM" id="MobiDB-lite"/>
    </source>
</evidence>
<proteinExistence type="inferred from homology"/>
<comment type="caution">
    <text evidence="8">The sequence shown here is derived from an EMBL/GenBank/DDBJ whole genome shotgun (WGS) entry which is preliminary data.</text>
</comment>
<keyword evidence="9" id="KW-1185">Reference proteome</keyword>
<evidence type="ECO:0000313" key="8">
    <source>
        <dbReference type="EMBL" id="KTW30045.1"/>
    </source>
</evidence>